<evidence type="ECO:0000256" key="9">
    <source>
        <dbReference type="ARBA" id="ARBA00023141"/>
    </source>
</evidence>
<comment type="subunit">
    <text evidence="11">Monomer.</text>
</comment>
<keyword evidence="9 11" id="KW-0057">Aromatic amino acid biosynthesis</keyword>
<keyword evidence="12" id="KW-0472">Membrane</keyword>
<feature type="binding site" evidence="11">
    <location>
        <position position="156"/>
    </location>
    <ligand>
        <name>substrate</name>
    </ligand>
</feature>
<keyword evidence="8 11" id="KW-0067">ATP-binding</keyword>
<dbReference type="CDD" id="cd00464">
    <property type="entry name" value="SK"/>
    <property type="match status" value="1"/>
</dbReference>
<dbReference type="PROSITE" id="PS01128">
    <property type="entry name" value="SHIKIMATE_KINASE"/>
    <property type="match status" value="1"/>
</dbReference>
<comment type="caution">
    <text evidence="11">Lacks conserved residue(s) required for the propagation of feature annotation.</text>
</comment>
<dbReference type="InterPro" id="IPR023000">
    <property type="entry name" value="Shikimate_kinase_CS"/>
</dbReference>
<comment type="similarity">
    <text evidence="2 11">Belongs to the shikimate kinase family.</text>
</comment>
<evidence type="ECO:0000256" key="7">
    <source>
        <dbReference type="ARBA" id="ARBA00022777"/>
    </source>
</evidence>
<feature type="binding site" evidence="11">
    <location>
        <position position="99"/>
    </location>
    <ligand>
        <name>substrate</name>
    </ligand>
</feature>
<dbReference type="HAMAP" id="MF_00109">
    <property type="entry name" value="Shikimate_kinase"/>
    <property type="match status" value="1"/>
</dbReference>
<dbReference type="PANTHER" id="PTHR21087:SF16">
    <property type="entry name" value="SHIKIMATE KINASE 1, CHLOROPLASTIC"/>
    <property type="match status" value="1"/>
</dbReference>
<keyword evidence="11" id="KW-0963">Cytoplasm</keyword>
<dbReference type="AlphaFoldDB" id="A0A4Q2K8D3"/>
<feature type="binding site" evidence="11">
    <location>
        <position position="77"/>
    </location>
    <ligand>
        <name>substrate</name>
    </ligand>
</feature>
<dbReference type="InterPro" id="IPR027417">
    <property type="entry name" value="P-loop_NTPase"/>
</dbReference>
<feature type="binding site" evidence="11">
    <location>
        <position position="138"/>
    </location>
    <ligand>
        <name>ATP</name>
        <dbReference type="ChEBI" id="CHEBI:30616"/>
    </ligand>
</feature>
<dbReference type="GO" id="GO:0004765">
    <property type="term" value="F:shikimate kinase activity"/>
    <property type="evidence" value="ECO:0007669"/>
    <property type="project" value="UniProtKB-UniRule"/>
</dbReference>
<dbReference type="UniPathway" id="UPA00053">
    <property type="reaction ID" value="UER00088"/>
</dbReference>
<accession>A0A4Q2K8D3</accession>
<comment type="cofactor">
    <cofactor evidence="11">
        <name>Mg(2+)</name>
        <dbReference type="ChEBI" id="CHEBI:18420"/>
    </cofactor>
    <text evidence="11">Binds 1 Mg(2+) ion per subunit.</text>
</comment>
<dbReference type="InterPro" id="IPR000623">
    <property type="entry name" value="Shikimate_kinase/TSH1"/>
</dbReference>
<dbReference type="GO" id="GO:0009073">
    <property type="term" value="P:aromatic amino acid family biosynthetic process"/>
    <property type="evidence" value="ECO:0007669"/>
    <property type="project" value="UniProtKB-KW"/>
</dbReference>
<evidence type="ECO:0000256" key="5">
    <source>
        <dbReference type="ARBA" id="ARBA00022679"/>
    </source>
</evidence>
<dbReference type="GO" id="GO:0009423">
    <property type="term" value="P:chorismate biosynthetic process"/>
    <property type="evidence" value="ECO:0007669"/>
    <property type="project" value="UniProtKB-UniRule"/>
</dbReference>
<comment type="subcellular location">
    <subcellularLocation>
        <location evidence="11">Cytoplasm</location>
    </subcellularLocation>
</comment>
<dbReference type="Proteomes" id="UP000291269">
    <property type="component" value="Unassembled WGS sequence"/>
</dbReference>
<evidence type="ECO:0000256" key="3">
    <source>
        <dbReference type="ARBA" id="ARBA00012154"/>
    </source>
</evidence>
<keyword evidence="11" id="KW-0460">Magnesium</keyword>
<dbReference type="GO" id="GO:0005829">
    <property type="term" value="C:cytosol"/>
    <property type="evidence" value="ECO:0007669"/>
    <property type="project" value="TreeGrafter"/>
</dbReference>
<keyword evidence="7 11" id="KW-0418">Kinase</keyword>
<gene>
    <name evidence="11" type="primary">aroK</name>
    <name evidence="13" type="ORF">ESZ91_00820</name>
</gene>
<dbReference type="SUPFAM" id="SSF52540">
    <property type="entry name" value="P-loop containing nucleoside triphosphate hydrolases"/>
    <property type="match status" value="1"/>
</dbReference>
<evidence type="ECO:0000256" key="1">
    <source>
        <dbReference type="ARBA" id="ARBA00004842"/>
    </source>
</evidence>
<organism evidence="13 14">
    <name type="scientific">Candidatus Borkfalkia ceftriaxoniphila</name>
    <dbReference type="NCBI Taxonomy" id="2508949"/>
    <lineage>
        <taxon>Bacteria</taxon>
        <taxon>Bacillati</taxon>
        <taxon>Bacillota</taxon>
        <taxon>Clostridia</taxon>
        <taxon>Christensenellales</taxon>
        <taxon>Christensenellaceae</taxon>
        <taxon>Candidatus Borkfalkia</taxon>
    </lineage>
</organism>
<evidence type="ECO:0000256" key="4">
    <source>
        <dbReference type="ARBA" id="ARBA00022605"/>
    </source>
</evidence>
<keyword evidence="5 11" id="KW-0808">Transferase</keyword>
<evidence type="ECO:0000313" key="14">
    <source>
        <dbReference type="Proteomes" id="UP000291269"/>
    </source>
</evidence>
<dbReference type="PANTHER" id="PTHR21087">
    <property type="entry name" value="SHIKIMATE KINASE"/>
    <property type="match status" value="1"/>
</dbReference>
<evidence type="ECO:0000256" key="10">
    <source>
        <dbReference type="ARBA" id="ARBA00048567"/>
    </source>
</evidence>
<evidence type="ECO:0000256" key="11">
    <source>
        <dbReference type="HAMAP-Rule" id="MF_00109"/>
    </source>
</evidence>
<keyword evidence="12" id="KW-0812">Transmembrane</keyword>
<protein>
    <recommendedName>
        <fullName evidence="3 11">Shikimate kinase</fullName>
        <shortName evidence="11">SK</shortName>
        <ecNumber evidence="3 11">2.7.1.71</ecNumber>
    </recommendedName>
</protein>
<dbReference type="EMBL" id="SDOZ01000002">
    <property type="protein sequence ID" value="RXZ60958.1"/>
    <property type="molecule type" value="Genomic_DNA"/>
</dbReference>
<keyword evidence="6 11" id="KW-0547">Nucleotide-binding</keyword>
<feature type="binding site" evidence="11">
    <location>
        <begin position="32"/>
        <end position="37"/>
    </location>
    <ligand>
        <name>ATP</name>
        <dbReference type="ChEBI" id="CHEBI:30616"/>
    </ligand>
</feature>
<keyword evidence="4 11" id="KW-0028">Amino-acid biosynthesis</keyword>
<dbReference type="Gene3D" id="3.40.50.300">
    <property type="entry name" value="P-loop containing nucleotide triphosphate hydrolases"/>
    <property type="match status" value="1"/>
</dbReference>
<dbReference type="GO" id="GO:0000287">
    <property type="term" value="F:magnesium ion binding"/>
    <property type="evidence" value="ECO:0007669"/>
    <property type="project" value="UniProtKB-UniRule"/>
</dbReference>
<feature type="binding site" evidence="11">
    <location>
        <position position="54"/>
    </location>
    <ligand>
        <name>substrate</name>
    </ligand>
</feature>
<comment type="caution">
    <text evidence="13">The sequence shown here is derived from an EMBL/GenBank/DDBJ whole genome shotgun (WGS) entry which is preliminary data.</text>
</comment>
<evidence type="ECO:0000313" key="13">
    <source>
        <dbReference type="EMBL" id="RXZ60958.1"/>
    </source>
</evidence>
<evidence type="ECO:0000256" key="8">
    <source>
        <dbReference type="ARBA" id="ARBA00022840"/>
    </source>
</evidence>
<name>A0A4Q2K8D3_9FIRM</name>
<feature type="transmembrane region" description="Helical" evidence="12">
    <location>
        <begin position="12"/>
        <end position="33"/>
    </location>
</feature>
<evidence type="ECO:0000256" key="2">
    <source>
        <dbReference type="ARBA" id="ARBA00006997"/>
    </source>
</evidence>
<dbReference type="Pfam" id="PF01202">
    <property type="entry name" value="SKI"/>
    <property type="match status" value="1"/>
</dbReference>
<evidence type="ECO:0000256" key="12">
    <source>
        <dbReference type="SAM" id="Phobius"/>
    </source>
</evidence>
<dbReference type="GO" id="GO:0005524">
    <property type="term" value="F:ATP binding"/>
    <property type="evidence" value="ECO:0007669"/>
    <property type="project" value="UniProtKB-UniRule"/>
</dbReference>
<dbReference type="EC" id="2.7.1.71" evidence="3 11"/>
<proteinExistence type="inferred from homology"/>
<comment type="catalytic activity">
    <reaction evidence="10 11">
        <text>shikimate + ATP = 3-phosphoshikimate + ADP + H(+)</text>
        <dbReference type="Rhea" id="RHEA:13121"/>
        <dbReference type="ChEBI" id="CHEBI:15378"/>
        <dbReference type="ChEBI" id="CHEBI:30616"/>
        <dbReference type="ChEBI" id="CHEBI:36208"/>
        <dbReference type="ChEBI" id="CHEBI:145989"/>
        <dbReference type="ChEBI" id="CHEBI:456216"/>
        <dbReference type="EC" id="2.7.1.71"/>
    </reaction>
</comment>
<evidence type="ECO:0000256" key="6">
    <source>
        <dbReference type="ARBA" id="ARBA00022741"/>
    </source>
</evidence>
<dbReference type="PRINTS" id="PR01100">
    <property type="entry name" value="SHIKIMTKNASE"/>
</dbReference>
<sequence length="194" mass="21825">MPRLYSRIRKKQLYFSGGEFFVMNVILCGMMGAGKTCVGIKLSELTGMRWYDTDEMVVGKYGKIADIFEYYGEPHFRTLETEMVRQVAAENDCVVSTGGGCLLRPENAYAFKESGKIVFLRTSADTVFRRVGHTGADRPLLKGAAFEKINDLLRARTPVYEGCADFIVDTDDKTVEEIALCIMKEFSLPQRGQK</sequence>
<comment type="function">
    <text evidence="11">Catalyzes the specific phosphorylation of the 3-hydroxyl group of shikimic acid using ATP as a cosubstrate.</text>
</comment>
<dbReference type="GO" id="GO:0008652">
    <property type="term" value="P:amino acid biosynthetic process"/>
    <property type="evidence" value="ECO:0007669"/>
    <property type="project" value="UniProtKB-KW"/>
</dbReference>
<feature type="binding site" evidence="11">
    <location>
        <position position="36"/>
    </location>
    <ligand>
        <name>Mg(2+)</name>
        <dbReference type="ChEBI" id="CHEBI:18420"/>
    </ligand>
</feature>
<keyword evidence="11" id="KW-0479">Metal-binding</keyword>
<dbReference type="OrthoDB" id="9800332at2"/>
<dbReference type="InterPro" id="IPR031322">
    <property type="entry name" value="Shikimate/glucono_kinase"/>
</dbReference>
<reference evidence="13 14" key="1">
    <citation type="journal article" date="2019" name="Gut">
        <title>Antibiotics-induced monodominance of a novel gut bacterial order.</title>
        <authorList>
            <person name="Hildebrand F."/>
            <person name="Moitinho-Silva L."/>
            <person name="Blasche S."/>
            <person name="Jahn M.T."/>
            <person name="Gossmann T.I."/>
            <person name="Heuerta-Cepas J."/>
            <person name="Hercog R."/>
            <person name="Luetge M."/>
            <person name="Bahram M."/>
            <person name="Pryszlak A."/>
            <person name="Alves R.J."/>
            <person name="Waszak S.M."/>
            <person name="Zhu A."/>
            <person name="Ye L."/>
            <person name="Costea P.I."/>
            <person name="Aalvink S."/>
            <person name="Belzer C."/>
            <person name="Forslund S.K."/>
            <person name="Sunagawa S."/>
            <person name="Hentschel U."/>
            <person name="Merten C."/>
            <person name="Patil K.R."/>
            <person name="Benes V."/>
            <person name="Bork P."/>
        </authorList>
    </citation>
    <scope>NUCLEOTIDE SEQUENCE [LARGE SCALE GENOMIC DNA]</scope>
    <source>
        <strain evidence="13 14">HDS1380</strain>
    </source>
</reference>
<keyword evidence="12" id="KW-1133">Transmembrane helix</keyword>
<keyword evidence="14" id="KW-1185">Reference proteome</keyword>
<comment type="pathway">
    <text evidence="1 11">Metabolic intermediate biosynthesis; chorismate biosynthesis; chorismate from D-erythrose 4-phosphate and phosphoenolpyruvate: step 5/7.</text>
</comment>